<reference evidence="7 8" key="1">
    <citation type="journal article" date="2018" name="BMC Genomics">
        <title>Genomic evidence for intraspecific hybridization in a clonal and extremely halotolerant yeast.</title>
        <authorList>
            <person name="Gostincar C."/>
            <person name="Stajich J.E."/>
            <person name="Zupancic J."/>
            <person name="Zalar P."/>
            <person name="Gunde-Cimerman N."/>
        </authorList>
    </citation>
    <scope>NUCLEOTIDE SEQUENCE [LARGE SCALE GENOMIC DNA]</scope>
    <source>
        <strain evidence="7 8">EXF-10513</strain>
    </source>
</reference>
<dbReference type="Gene3D" id="1.20.1250.20">
    <property type="entry name" value="MFS general substrate transporter like domains"/>
    <property type="match status" value="1"/>
</dbReference>
<keyword evidence="3 6" id="KW-0812">Transmembrane</keyword>
<keyword evidence="5 6" id="KW-0472">Membrane</keyword>
<evidence type="ECO:0000256" key="1">
    <source>
        <dbReference type="ARBA" id="ARBA00004141"/>
    </source>
</evidence>
<gene>
    <name evidence="7" type="ORF">D0864_03428</name>
</gene>
<keyword evidence="2" id="KW-0813">Transport</keyword>
<dbReference type="Pfam" id="PF07690">
    <property type="entry name" value="MFS_1"/>
    <property type="match status" value="1"/>
</dbReference>
<feature type="transmembrane region" description="Helical" evidence="6">
    <location>
        <begin position="163"/>
        <end position="181"/>
    </location>
</feature>
<evidence type="ECO:0000256" key="4">
    <source>
        <dbReference type="ARBA" id="ARBA00022989"/>
    </source>
</evidence>
<evidence type="ECO:0000256" key="2">
    <source>
        <dbReference type="ARBA" id="ARBA00022448"/>
    </source>
</evidence>
<feature type="transmembrane region" description="Helical" evidence="6">
    <location>
        <begin position="342"/>
        <end position="363"/>
    </location>
</feature>
<evidence type="ECO:0008006" key="9">
    <source>
        <dbReference type="Google" id="ProtNLM"/>
    </source>
</evidence>
<accession>A0A3M7GK34</accession>
<feature type="transmembrane region" description="Helical" evidence="6">
    <location>
        <begin position="187"/>
        <end position="210"/>
    </location>
</feature>
<evidence type="ECO:0000256" key="6">
    <source>
        <dbReference type="SAM" id="Phobius"/>
    </source>
</evidence>
<dbReference type="InterPro" id="IPR036259">
    <property type="entry name" value="MFS_trans_sf"/>
</dbReference>
<dbReference type="GO" id="GO:0022857">
    <property type="term" value="F:transmembrane transporter activity"/>
    <property type="evidence" value="ECO:0007669"/>
    <property type="project" value="InterPro"/>
</dbReference>
<dbReference type="PANTHER" id="PTHR23504">
    <property type="entry name" value="MAJOR FACILITATOR SUPERFAMILY DOMAIN-CONTAINING PROTEIN 10"/>
    <property type="match status" value="1"/>
</dbReference>
<evidence type="ECO:0000313" key="7">
    <source>
        <dbReference type="EMBL" id="RMZ01571.1"/>
    </source>
</evidence>
<dbReference type="Proteomes" id="UP000269539">
    <property type="component" value="Unassembled WGS sequence"/>
</dbReference>
<dbReference type="GO" id="GO:0016020">
    <property type="term" value="C:membrane"/>
    <property type="evidence" value="ECO:0007669"/>
    <property type="project" value="UniProtKB-SubCell"/>
</dbReference>
<keyword evidence="4 6" id="KW-1133">Transmembrane helix</keyword>
<feature type="transmembrane region" description="Helical" evidence="6">
    <location>
        <begin position="131"/>
        <end position="151"/>
    </location>
</feature>
<name>A0A3M7GK34_HORWE</name>
<feature type="transmembrane region" description="Helical" evidence="6">
    <location>
        <begin position="529"/>
        <end position="547"/>
    </location>
</feature>
<feature type="transmembrane region" description="Helical" evidence="6">
    <location>
        <begin position="260"/>
        <end position="282"/>
    </location>
</feature>
<comment type="caution">
    <text evidence="7">The sequence shown here is derived from an EMBL/GenBank/DDBJ whole genome shotgun (WGS) entry which is preliminary data.</text>
</comment>
<feature type="transmembrane region" description="Helical" evidence="6">
    <location>
        <begin position="456"/>
        <end position="482"/>
    </location>
</feature>
<proteinExistence type="predicted"/>
<protein>
    <recommendedName>
        <fullName evidence="9">Major facilitator superfamily (MFS) profile domain-containing protein</fullName>
    </recommendedName>
</protein>
<dbReference type="SUPFAM" id="SSF103473">
    <property type="entry name" value="MFS general substrate transporter"/>
    <property type="match status" value="1"/>
</dbReference>
<evidence type="ECO:0000313" key="8">
    <source>
        <dbReference type="Proteomes" id="UP000269539"/>
    </source>
</evidence>
<dbReference type="PANTHER" id="PTHR23504:SF6">
    <property type="entry name" value="MULTIDRUG TRANSPORTER, PUTATIVE (AFU_ORTHOLOGUE AFUA_4G08740)-RELATED"/>
    <property type="match status" value="1"/>
</dbReference>
<evidence type="ECO:0000256" key="3">
    <source>
        <dbReference type="ARBA" id="ARBA00022692"/>
    </source>
</evidence>
<dbReference type="AlphaFoldDB" id="A0A3M7GK34"/>
<evidence type="ECO:0000256" key="5">
    <source>
        <dbReference type="ARBA" id="ARBA00023136"/>
    </source>
</evidence>
<feature type="transmembrane region" description="Helical" evidence="6">
    <location>
        <begin position="222"/>
        <end position="240"/>
    </location>
</feature>
<feature type="transmembrane region" description="Helical" evidence="6">
    <location>
        <begin position="431"/>
        <end position="450"/>
    </location>
</feature>
<comment type="subcellular location">
    <subcellularLocation>
        <location evidence="1">Membrane</location>
        <topology evidence="1">Multi-pass membrane protein</topology>
    </subcellularLocation>
</comment>
<sequence length="580" mass="61692">MEGKGSITLIRRSTLDVDPSAHYSHYLTLKKKFLEGKDAKEVKIMFGFHKRQRSLIPVKKLDRMDEKEAFIEHEVEIDESSKEHSWTRGQQRNMVMIYLLFLAEAIMASSLSSQVAVLLPAAEGCLGMSTSFLNSAFECAYFLGCTAGVFWGSMADRVGRRQTALLGLSGMCLCCLSMGFAKSFVAFAVLRLMAGCISSAVTVAGLAMMADMTHGESTRTRVVARLPMIAACGGVGSYIAKAVRNACANHAAGVFSKYPGLSGQIVCVSLVLLITVAEAVLIQETLPQKLVSRKSHSATADPEKTAFLGQSLANESEDSLNISIIEALNDDAAEPAPSQISVFQLLSAPAVLLLLASFSILSLHSSTFDILLPHLGHTDSRMGGMSIPCPLLRPIELGVKIAAALRVMTFVPALVDQVGLLAVYRKISLNFPVLFVVVPITGAAVHASGASPVVSAIISGCVMLAKNTLAGAAEVLVVLLVLSAAPDASSTGTVIGVISFSQIFKALAVGVSGVAYYLGGDYSVFEVNILLWTTLATVAAIGAWITWKLREKPRVGGDIPEECLVWQGFFDSESAEEGGF</sequence>
<dbReference type="EMBL" id="QWIO01000266">
    <property type="protein sequence ID" value="RMZ01571.1"/>
    <property type="molecule type" value="Genomic_DNA"/>
</dbReference>
<feature type="transmembrane region" description="Helical" evidence="6">
    <location>
        <begin position="401"/>
        <end position="424"/>
    </location>
</feature>
<dbReference type="InterPro" id="IPR011701">
    <property type="entry name" value="MFS"/>
</dbReference>
<feature type="transmembrane region" description="Helical" evidence="6">
    <location>
        <begin position="494"/>
        <end position="517"/>
    </location>
</feature>
<feature type="transmembrane region" description="Helical" evidence="6">
    <location>
        <begin position="95"/>
        <end position="119"/>
    </location>
</feature>
<organism evidence="7 8">
    <name type="scientific">Hortaea werneckii</name>
    <name type="common">Black yeast</name>
    <name type="synonym">Cladosporium werneckii</name>
    <dbReference type="NCBI Taxonomy" id="91943"/>
    <lineage>
        <taxon>Eukaryota</taxon>
        <taxon>Fungi</taxon>
        <taxon>Dikarya</taxon>
        <taxon>Ascomycota</taxon>
        <taxon>Pezizomycotina</taxon>
        <taxon>Dothideomycetes</taxon>
        <taxon>Dothideomycetidae</taxon>
        <taxon>Mycosphaerellales</taxon>
        <taxon>Teratosphaeriaceae</taxon>
        <taxon>Hortaea</taxon>
    </lineage>
</organism>
<dbReference type="VEuPathDB" id="FungiDB:BTJ68_13296"/>